<dbReference type="PANTHER" id="PTHR35868">
    <property type="entry name" value="DUF2804 DOMAIN-CONTAINING PROTEIN-RELATED"/>
    <property type="match status" value="1"/>
</dbReference>
<dbReference type="Proteomes" id="UP000290682">
    <property type="component" value="Unassembled WGS sequence"/>
</dbReference>
<dbReference type="RefSeq" id="WP_129212562.1">
    <property type="nucleotide sequence ID" value="NZ_REGR01000005.1"/>
</dbReference>
<name>A0ABY0FFT1_9NEIS</name>
<comment type="caution">
    <text evidence="1">The sequence shown here is derived from an EMBL/GenBank/DDBJ whole genome shotgun (WGS) entry which is preliminary data.</text>
</comment>
<dbReference type="Pfam" id="PF10974">
    <property type="entry name" value="DUF2804"/>
    <property type="match status" value="1"/>
</dbReference>
<organism evidence="1 2">
    <name type="scientific">Crenobacter cavernae</name>
    <dbReference type="NCBI Taxonomy" id="2290923"/>
    <lineage>
        <taxon>Bacteria</taxon>
        <taxon>Pseudomonadati</taxon>
        <taxon>Pseudomonadota</taxon>
        <taxon>Betaproteobacteria</taxon>
        <taxon>Neisseriales</taxon>
        <taxon>Neisseriaceae</taxon>
        <taxon>Crenobacter</taxon>
    </lineage>
</organism>
<evidence type="ECO:0000313" key="2">
    <source>
        <dbReference type="Proteomes" id="UP000290682"/>
    </source>
</evidence>
<protein>
    <submittedName>
        <fullName evidence="1">DUF2804 domain-containing protein</fullName>
    </submittedName>
</protein>
<reference evidence="1 2" key="1">
    <citation type="submission" date="2018-10" db="EMBL/GenBank/DDBJ databases">
        <title>Draft genome of Fastidiocella sp. strain 375T, a bacterium isolated from a karstic cave dripping water.</title>
        <authorList>
            <person name="Coelho C."/>
            <person name="Verissimo A."/>
            <person name="Tiago I."/>
        </authorList>
    </citation>
    <scope>NUCLEOTIDE SEQUENCE [LARGE SCALE GENOMIC DNA]</scope>
    <source>
        <strain evidence="1 2">CAVE-375</strain>
    </source>
</reference>
<dbReference type="EMBL" id="REGR01000005">
    <property type="protein sequence ID" value="RXZ43972.1"/>
    <property type="molecule type" value="Genomic_DNA"/>
</dbReference>
<keyword evidence="2" id="KW-1185">Reference proteome</keyword>
<evidence type="ECO:0000313" key="1">
    <source>
        <dbReference type="EMBL" id="RXZ43972.1"/>
    </source>
</evidence>
<accession>A0ABY0FFT1</accession>
<dbReference type="InterPro" id="IPR021243">
    <property type="entry name" value="DUF2804"/>
</dbReference>
<gene>
    <name evidence="1" type="ORF">EBB06_07325</name>
</gene>
<sequence length="332" mass="36309">MDPSPSSLPPAPAFLVHERGVPAFGMYQGVVGSLSWAPLKAPPFKHLTRRLHHKRWQYVAFAHEHFFVAAAVVDVGWTGAAFAYVFDRTERRIVAEFSATGLPGRRSRIEDRAFGDATFRAGKRCVAFRRADSRLEVTVNAPELKLAAHVDLSEPGPILAAIAPANWLAHATHKSGALPAAGFVDVAGAHLSLDGAVASLDASNGLLARDTRWRWASAHRPGLGFNLQAGFMGSAENALWLDGELFRLAEASFDFDEAAPLAPWRIRTSDGLVDLEFRPEGARSDYRRHVIAESRYLQPIGTFHGTVTHPVSGEVRRIENLVGVTEDHASKW</sequence>
<proteinExistence type="predicted"/>
<dbReference type="PANTHER" id="PTHR35868:SF4">
    <property type="entry name" value="DUF2804 DOMAIN-CONTAINING PROTEIN"/>
    <property type="match status" value="1"/>
</dbReference>